<accession>A0A3B7MP52</accession>
<dbReference type="InterPro" id="IPR024422">
    <property type="entry name" value="Protein_unknown_function_OB"/>
</dbReference>
<gene>
    <name evidence="2" type="ORF">D3H65_20810</name>
</gene>
<protein>
    <recommendedName>
        <fullName evidence="4">tRNA_anti-like</fullName>
    </recommendedName>
</protein>
<organism evidence="2 3">
    <name type="scientific">Paraflavitalea soli</name>
    <dbReference type="NCBI Taxonomy" id="2315862"/>
    <lineage>
        <taxon>Bacteria</taxon>
        <taxon>Pseudomonadati</taxon>
        <taxon>Bacteroidota</taxon>
        <taxon>Chitinophagia</taxon>
        <taxon>Chitinophagales</taxon>
        <taxon>Chitinophagaceae</taxon>
        <taxon>Paraflavitalea</taxon>
    </lineage>
</organism>
<name>A0A3B7MP52_9BACT</name>
<keyword evidence="1" id="KW-1133">Transmembrane helix</keyword>
<keyword evidence="1" id="KW-0812">Transmembrane</keyword>
<keyword evidence="1" id="KW-0472">Membrane</keyword>
<dbReference type="EMBL" id="CP032157">
    <property type="protein sequence ID" value="AXY76282.1"/>
    <property type="molecule type" value="Genomic_DNA"/>
</dbReference>
<evidence type="ECO:0000313" key="2">
    <source>
        <dbReference type="EMBL" id="AXY76282.1"/>
    </source>
</evidence>
<sequence>MLLLLVLCRVMRPRFLRPRSGLSGAGWIPELPIIKCMQKKQLLVISILLVLAAVAIYAYREYNRTNKDLASVEADYTVEATALVNEFLANDTAAYNKYRNKILAVQGMVKSVDKVEGDCTIVLGDTTEMSSSVRCLVDSVQAKNAIVLKRGERITVKGAITGFKKDDTGLLGSDVELNRCVMGSSK</sequence>
<dbReference type="KEGG" id="pseg:D3H65_20810"/>
<dbReference type="OrthoDB" id="669224at2"/>
<proteinExistence type="predicted"/>
<evidence type="ECO:0008006" key="4">
    <source>
        <dbReference type="Google" id="ProtNLM"/>
    </source>
</evidence>
<feature type="transmembrane region" description="Helical" evidence="1">
    <location>
        <begin position="42"/>
        <end position="59"/>
    </location>
</feature>
<dbReference type="Pfam" id="PF12869">
    <property type="entry name" value="tRNA_anti-like"/>
    <property type="match status" value="1"/>
</dbReference>
<dbReference type="AlphaFoldDB" id="A0A3B7MP52"/>
<dbReference type="Proteomes" id="UP000263900">
    <property type="component" value="Chromosome"/>
</dbReference>
<evidence type="ECO:0000256" key="1">
    <source>
        <dbReference type="SAM" id="Phobius"/>
    </source>
</evidence>
<keyword evidence="3" id="KW-1185">Reference proteome</keyword>
<evidence type="ECO:0000313" key="3">
    <source>
        <dbReference type="Proteomes" id="UP000263900"/>
    </source>
</evidence>
<reference evidence="2 3" key="1">
    <citation type="submission" date="2018-09" db="EMBL/GenBank/DDBJ databases">
        <title>Genome sequencing of strain 6GH32-13.</title>
        <authorList>
            <person name="Weon H.-Y."/>
            <person name="Heo J."/>
            <person name="Kwon S.-W."/>
        </authorList>
    </citation>
    <scope>NUCLEOTIDE SEQUENCE [LARGE SCALE GENOMIC DNA]</scope>
    <source>
        <strain evidence="2 3">5GH32-13</strain>
    </source>
</reference>